<protein>
    <recommendedName>
        <fullName evidence="5">6-phosphofructo-2-kinase domain-containing protein</fullName>
    </recommendedName>
</protein>
<dbReference type="GO" id="GO:0005829">
    <property type="term" value="C:cytosol"/>
    <property type="evidence" value="ECO:0007669"/>
    <property type="project" value="TreeGrafter"/>
</dbReference>
<dbReference type="Proteomes" id="UP000320333">
    <property type="component" value="Unassembled WGS sequence"/>
</dbReference>
<feature type="compositionally biased region" description="Low complexity" evidence="4">
    <location>
        <begin position="152"/>
        <end position="161"/>
    </location>
</feature>
<accession>A0A507FEM3</accession>
<dbReference type="GO" id="GO:0006000">
    <property type="term" value="P:fructose metabolic process"/>
    <property type="evidence" value="ECO:0007669"/>
    <property type="project" value="InterPro"/>
</dbReference>
<keyword evidence="7" id="KW-1185">Reference proteome</keyword>
<dbReference type="InterPro" id="IPR013079">
    <property type="entry name" value="6Phosfructo_kin"/>
</dbReference>
<feature type="region of interest" description="Disordered" evidence="4">
    <location>
        <begin position="138"/>
        <end position="161"/>
    </location>
</feature>
<evidence type="ECO:0000256" key="2">
    <source>
        <dbReference type="ARBA" id="ARBA00022840"/>
    </source>
</evidence>
<dbReference type="SUPFAM" id="SSF53254">
    <property type="entry name" value="Phosphoglycerate mutase-like"/>
    <property type="match status" value="1"/>
</dbReference>
<dbReference type="GO" id="GO:0006003">
    <property type="term" value="P:fructose 2,6-bisphosphate metabolic process"/>
    <property type="evidence" value="ECO:0007669"/>
    <property type="project" value="InterPro"/>
</dbReference>
<name>A0A507FEM3_9FUNG</name>
<dbReference type="GO" id="GO:0003873">
    <property type="term" value="F:6-phosphofructo-2-kinase activity"/>
    <property type="evidence" value="ECO:0007669"/>
    <property type="project" value="InterPro"/>
</dbReference>
<feature type="domain" description="6-phosphofructo-2-kinase" evidence="5">
    <location>
        <begin position="39"/>
        <end position="124"/>
    </location>
</feature>
<sequence>MAQSKTVPIRSISAVSVGSLASASVMPEGYDEPYSPPTTRLCVAMVGLPARGKTYTARKVARYLSWLGHQSEIFNVGNYRRKVAGANQPHNFFDPNNEESASFRQQIADLAIDDMVAWFHDLEAKEEIEKEMFSASIRESASGQAQSPIKRSSTSSMHMSSPSLANKVAVKKSQVGSARVAIYDATNSTKERRRLIMERCERECIQVMFVESICDRMDVVLANIKEVKLSSPDYLDTPPEQAVKDFMSRIYHYSKTYETLSRSENNSKISFVKLINIGERVLVNNVRGYIQSRIVYFLMNLNITPRCVYFSRHGESMFNVEGKIGGDSDLSPRGWQYANALPDIIKKQMEDVASMAQEAEDAVVEMTNAWQGWLKGDDGANEGGREIKRISEEEGGAAIFPAMEVGTQEMAAASASAGVNHSSNSKPTLTVWTSTLKRTIQTASHLAYPQLQWKALDELDSGACDALTYEEIEERHPEDFAARDDDKYNYRYKGGESYADLVRRLEPVTLELERHHEKNHPILIIGHQAVLRALYAYFMNLSHEELPYVKIPLHTVIKLTFKAYGCLEERFKVDIEAVDTHRPRILATLHTEPTIAETSTESLEEADEGKKKAEGY</sequence>
<dbReference type="EMBL" id="QEAP01000114">
    <property type="protein sequence ID" value="TPX74673.1"/>
    <property type="molecule type" value="Genomic_DNA"/>
</dbReference>
<evidence type="ECO:0000256" key="4">
    <source>
        <dbReference type="SAM" id="MobiDB-lite"/>
    </source>
</evidence>
<dbReference type="GO" id="GO:0005524">
    <property type="term" value="F:ATP binding"/>
    <property type="evidence" value="ECO:0007669"/>
    <property type="project" value="UniProtKB-KW"/>
</dbReference>
<dbReference type="GO" id="GO:0004331">
    <property type="term" value="F:fructose-2,6-bisphosphate 2-phosphatase activity"/>
    <property type="evidence" value="ECO:0007669"/>
    <property type="project" value="TreeGrafter"/>
</dbReference>
<proteinExistence type="predicted"/>
<dbReference type="InterPro" id="IPR003094">
    <property type="entry name" value="6Pfruct_kin"/>
</dbReference>
<evidence type="ECO:0000256" key="1">
    <source>
        <dbReference type="ARBA" id="ARBA00022741"/>
    </source>
</evidence>
<organism evidence="6 7">
    <name type="scientific">Chytriomyces confervae</name>
    <dbReference type="NCBI Taxonomy" id="246404"/>
    <lineage>
        <taxon>Eukaryota</taxon>
        <taxon>Fungi</taxon>
        <taxon>Fungi incertae sedis</taxon>
        <taxon>Chytridiomycota</taxon>
        <taxon>Chytridiomycota incertae sedis</taxon>
        <taxon>Chytridiomycetes</taxon>
        <taxon>Chytridiales</taxon>
        <taxon>Chytriomycetaceae</taxon>
        <taxon>Chytriomyces</taxon>
    </lineage>
</organism>
<dbReference type="Pfam" id="PF00300">
    <property type="entry name" value="His_Phos_1"/>
    <property type="match status" value="1"/>
</dbReference>
<evidence type="ECO:0000313" key="7">
    <source>
        <dbReference type="Proteomes" id="UP000320333"/>
    </source>
</evidence>
<feature type="site" description="Transition state stabilizer" evidence="3">
    <location>
        <position position="527"/>
    </location>
</feature>
<dbReference type="OrthoDB" id="267323at2759"/>
<dbReference type="InterPro" id="IPR013078">
    <property type="entry name" value="His_Pase_superF_clade-1"/>
</dbReference>
<dbReference type="PANTHER" id="PTHR10606">
    <property type="entry name" value="6-PHOSPHOFRUCTO-2-KINASE/FRUCTOSE-2,6-BISPHOSPHATASE"/>
    <property type="match status" value="1"/>
</dbReference>
<evidence type="ECO:0000256" key="3">
    <source>
        <dbReference type="PIRSR" id="PIRSR613078-3"/>
    </source>
</evidence>
<evidence type="ECO:0000313" key="6">
    <source>
        <dbReference type="EMBL" id="TPX74673.1"/>
    </source>
</evidence>
<dbReference type="PIRSF" id="PIRSF000709">
    <property type="entry name" value="6PFK_2-Ptase"/>
    <property type="match status" value="1"/>
</dbReference>
<dbReference type="STRING" id="246404.A0A507FEM3"/>
<keyword evidence="1" id="KW-0547">Nucleotide-binding</keyword>
<reference evidence="6 7" key="1">
    <citation type="journal article" date="2019" name="Sci. Rep.">
        <title>Comparative genomics of chytrid fungi reveal insights into the obligate biotrophic and pathogenic lifestyle of Synchytrium endobioticum.</title>
        <authorList>
            <person name="van de Vossenberg B.T.L.H."/>
            <person name="Warris S."/>
            <person name="Nguyen H.D.T."/>
            <person name="van Gent-Pelzer M.P.E."/>
            <person name="Joly D.L."/>
            <person name="van de Geest H.C."/>
            <person name="Bonants P.J.M."/>
            <person name="Smith D.S."/>
            <person name="Levesque C.A."/>
            <person name="van der Lee T.A.J."/>
        </authorList>
    </citation>
    <scope>NUCLEOTIDE SEQUENCE [LARGE SCALE GENOMIC DNA]</scope>
    <source>
        <strain evidence="6 7">CBS 675.73</strain>
    </source>
</reference>
<gene>
    <name evidence="6" type="ORF">CcCBS67573_g04064</name>
</gene>
<dbReference type="PRINTS" id="PR00991">
    <property type="entry name" value="6PFRUCTKNASE"/>
</dbReference>
<feature type="region of interest" description="Disordered" evidence="4">
    <location>
        <begin position="596"/>
        <end position="616"/>
    </location>
</feature>
<comment type="caution">
    <text evidence="6">The sequence shown here is derived from an EMBL/GenBank/DDBJ whole genome shotgun (WGS) entry which is preliminary data.</text>
</comment>
<evidence type="ECO:0000259" key="5">
    <source>
        <dbReference type="Pfam" id="PF01591"/>
    </source>
</evidence>
<dbReference type="InterPro" id="IPR027417">
    <property type="entry name" value="P-loop_NTPase"/>
</dbReference>
<dbReference type="AlphaFoldDB" id="A0A507FEM3"/>
<dbReference type="SMART" id="SM00855">
    <property type="entry name" value="PGAM"/>
    <property type="match status" value="1"/>
</dbReference>
<feature type="compositionally biased region" description="Polar residues" evidence="4">
    <location>
        <begin position="138"/>
        <end position="151"/>
    </location>
</feature>
<dbReference type="Pfam" id="PF01591">
    <property type="entry name" value="6PF2K"/>
    <property type="match status" value="2"/>
</dbReference>
<dbReference type="Gene3D" id="3.40.50.300">
    <property type="entry name" value="P-loop containing nucleotide triphosphate hydrolases"/>
    <property type="match status" value="1"/>
</dbReference>
<dbReference type="SUPFAM" id="SSF52540">
    <property type="entry name" value="P-loop containing nucleoside triphosphate hydrolases"/>
    <property type="match status" value="1"/>
</dbReference>
<feature type="domain" description="6-phosphofructo-2-kinase" evidence="5">
    <location>
        <begin position="176"/>
        <end position="305"/>
    </location>
</feature>
<dbReference type="PANTHER" id="PTHR10606:SF44">
    <property type="entry name" value="6-PHOSPHOFRUCTO 2-KINASE_FRUCTOSE 2,6-BISPHOSPHATASE LONG FORM"/>
    <property type="match status" value="1"/>
</dbReference>
<dbReference type="InterPro" id="IPR029033">
    <property type="entry name" value="His_PPase_superfam"/>
</dbReference>
<keyword evidence="2" id="KW-0067">ATP-binding</keyword>
<dbReference type="CDD" id="cd07067">
    <property type="entry name" value="HP_PGM_like"/>
    <property type="match status" value="1"/>
</dbReference>
<dbReference type="Gene3D" id="3.40.50.1240">
    <property type="entry name" value="Phosphoglycerate mutase-like"/>
    <property type="match status" value="1"/>
</dbReference>